<name>A0ABQ5GZE9_9ASTR</name>
<comment type="caution">
    <text evidence="2">The sequence shown here is derived from an EMBL/GenBank/DDBJ whole genome shotgun (WGS) entry which is preliminary data.</text>
</comment>
<dbReference type="EMBL" id="BQNB010018984">
    <property type="protein sequence ID" value="GJT80367.1"/>
    <property type="molecule type" value="Genomic_DNA"/>
</dbReference>
<evidence type="ECO:0000313" key="2">
    <source>
        <dbReference type="EMBL" id="GJT80367.1"/>
    </source>
</evidence>
<keyword evidence="3" id="KW-1185">Reference proteome</keyword>
<feature type="compositionally biased region" description="Polar residues" evidence="1">
    <location>
        <begin position="58"/>
        <end position="68"/>
    </location>
</feature>
<evidence type="ECO:0008006" key="4">
    <source>
        <dbReference type="Google" id="ProtNLM"/>
    </source>
</evidence>
<dbReference type="Proteomes" id="UP001151760">
    <property type="component" value="Unassembled WGS sequence"/>
</dbReference>
<proteinExistence type="predicted"/>
<feature type="region of interest" description="Disordered" evidence="1">
    <location>
        <begin position="58"/>
        <end position="94"/>
    </location>
</feature>
<evidence type="ECO:0000313" key="3">
    <source>
        <dbReference type="Proteomes" id="UP001151760"/>
    </source>
</evidence>
<reference evidence="2" key="2">
    <citation type="submission" date="2022-01" db="EMBL/GenBank/DDBJ databases">
        <authorList>
            <person name="Yamashiro T."/>
            <person name="Shiraishi A."/>
            <person name="Satake H."/>
            <person name="Nakayama K."/>
        </authorList>
    </citation>
    <scope>NUCLEOTIDE SEQUENCE</scope>
</reference>
<gene>
    <name evidence="2" type="ORF">Tco_1054709</name>
</gene>
<reference evidence="2" key="1">
    <citation type="journal article" date="2022" name="Int. J. Mol. Sci.">
        <title>Draft Genome of Tanacetum Coccineum: Genomic Comparison of Closely Related Tanacetum-Family Plants.</title>
        <authorList>
            <person name="Yamashiro T."/>
            <person name="Shiraishi A."/>
            <person name="Nakayama K."/>
            <person name="Satake H."/>
        </authorList>
    </citation>
    <scope>NUCLEOTIDE SEQUENCE</scope>
</reference>
<evidence type="ECO:0000256" key="1">
    <source>
        <dbReference type="SAM" id="MobiDB-lite"/>
    </source>
</evidence>
<organism evidence="2 3">
    <name type="scientific">Tanacetum coccineum</name>
    <dbReference type="NCBI Taxonomy" id="301880"/>
    <lineage>
        <taxon>Eukaryota</taxon>
        <taxon>Viridiplantae</taxon>
        <taxon>Streptophyta</taxon>
        <taxon>Embryophyta</taxon>
        <taxon>Tracheophyta</taxon>
        <taxon>Spermatophyta</taxon>
        <taxon>Magnoliopsida</taxon>
        <taxon>eudicotyledons</taxon>
        <taxon>Gunneridae</taxon>
        <taxon>Pentapetalae</taxon>
        <taxon>asterids</taxon>
        <taxon>campanulids</taxon>
        <taxon>Asterales</taxon>
        <taxon>Asteraceae</taxon>
        <taxon>Asteroideae</taxon>
        <taxon>Anthemideae</taxon>
        <taxon>Anthemidinae</taxon>
        <taxon>Tanacetum</taxon>
    </lineage>
</organism>
<sequence>MTIPFVITENANPPANNRPVLPTALRARAVHDLYKLQRILAFVDSRLESIERFLNDFANQPNETNTNDLESDDDSVDTPLVSPFPNSDNDSDDGEVLNELIEYENVGMLCREKVINSFDGDDLAFQCMIGFRKFTAYFDPFLPMNIITRKTYNTIMVEGLESTGKNLVAVVKDVYVFVGSFTYITDFVVLEDLVEFILIDKAEVVMGKPFRKITKLEYDCVKGLMSFNKIFDNYTFQMPRTIPRFKRWGHVSRSKIPHILVLSQKDLTNGFKNAYEKNKFMYKNYLNLGPEYQVDESMKEWLIRGYMSIHEVT</sequence>
<accession>A0ABQ5GZE9</accession>
<protein>
    <recommendedName>
        <fullName evidence="4">Homeodomain-like protein</fullName>
    </recommendedName>
</protein>